<name>A0A2I0VNL8_9ASPA</name>
<accession>A0A2I0VNL8</accession>
<keyword evidence="2" id="KW-1185">Reference proteome</keyword>
<protein>
    <submittedName>
        <fullName evidence="1">Uncharacterized protein</fullName>
    </submittedName>
</protein>
<proteinExistence type="predicted"/>
<sequence length="52" mass="5949">MSSWPFTPCNFAPIAETYCTKKKIRSRNSRHCLQNLPLPGCFAIDDSNYLIV</sequence>
<dbReference type="AlphaFoldDB" id="A0A2I0VNL8"/>
<dbReference type="EMBL" id="KZ503378">
    <property type="protein sequence ID" value="PKU64993.1"/>
    <property type="molecule type" value="Genomic_DNA"/>
</dbReference>
<organism evidence="1 2">
    <name type="scientific">Dendrobium catenatum</name>
    <dbReference type="NCBI Taxonomy" id="906689"/>
    <lineage>
        <taxon>Eukaryota</taxon>
        <taxon>Viridiplantae</taxon>
        <taxon>Streptophyta</taxon>
        <taxon>Embryophyta</taxon>
        <taxon>Tracheophyta</taxon>
        <taxon>Spermatophyta</taxon>
        <taxon>Magnoliopsida</taxon>
        <taxon>Liliopsida</taxon>
        <taxon>Asparagales</taxon>
        <taxon>Orchidaceae</taxon>
        <taxon>Epidendroideae</taxon>
        <taxon>Malaxideae</taxon>
        <taxon>Dendrobiinae</taxon>
        <taxon>Dendrobium</taxon>
    </lineage>
</organism>
<gene>
    <name evidence="1" type="ORF">MA16_Dca004608</name>
</gene>
<dbReference type="Proteomes" id="UP000233837">
    <property type="component" value="Unassembled WGS sequence"/>
</dbReference>
<evidence type="ECO:0000313" key="2">
    <source>
        <dbReference type="Proteomes" id="UP000233837"/>
    </source>
</evidence>
<evidence type="ECO:0000313" key="1">
    <source>
        <dbReference type="EMBL" id="PKU64993.1"/>
    </source>
</evidence>
<reference evidence="1 2" key="2">
    <citation type="journal article" date="2017" name="Nature">
        <title>The Apostasia genome and the evolution of orchids.</title>
        <authorList>
            <person name="Zhang G.Q."/>
            <person name="Liu K.W."/>
            <person name="Li Z."/>
            <person name="Lohaus R."/>
            <person name="Hsiao Y.Y."/>
            <person name="Niu S.C."/>
            <person name="Wang J.Y."/>
            <person name="Lin Y.C."/>
            <person name="Xu Q."/>
            <person name="Chen L.J."/>
            <person name="Yoshida K."/>
            <person name="Fujiwara S."/>
            <person name="Wang Z.W."/>
            <person name="Zhang Y.Q."/>
            <person name="Mitsuda N."/>
            <person name="Wang M."/>
            <person name="Liu G.H."/>
            <person name="Pecoraro L."/>
            <person name="Huang H.X."/>
            <person name="Xiao X.J."/>
            <person name="Lin M."/>
            <person name="Wu X.Y."/>
            <person name="Wu W.L."/>
            <person name="Chen Y.Y."/>
            <person name="Chang S.B."/>
            <person name="Sakamoto S."/>
            <person name="Ohme-Takagi M."/>
            <person name="Yagi M."/>
            <person name="Zeng S.J."/>
            <person name="Shen C.Y."/>
            <person name="Yeh C.M."/>
            <person name="Luo Y.B."/>
            <person name="Tsai W.C."/>
            <person name="Van de Peer Y."/>
            <person name="Liu Z.J."/>
        </authorList>
    </citation>
    <scope>NUCLEOTIDE SEQUENCE [LARGE SCALE GENOMIC DNA]</scope>
    <source>
        <tissue evidence="1">The whole plant</tissue>
    </source>
</reference>
<reference evidence="1 2" key="1">
    <citation type="journal article" date="2016" name="Sci. Rep.">
        <title>The Dendrobium catenatum Lindl. genome sequence provides insights into polysaccharide synthase, floral development and adaptive evolution.</title>
        <authorList>
            <person name="Zhang G.Q."/>
            <person name="Xu Q."/>
            <person name="Bian C."/>
            <person name="Tsai W.C."/>
            <person name="Yeh C.M."/>
            <person name="Liu K.W."/>
            <person name="Yoshida K."/>
            <person name="Zhang L.S."/>
            <person name="Chang S.B."/>
            <person name="Chen F."/>
            <person name="Shi Y."/>
            <person name="Su Y.Y."/>
            <person name="Zhang Y.Q."/>
            <person name="Chen L.J."/>
            <person name="Yin Y."/>
            <person name="Lin M."/>
            <person name="Huang H."/>
            <person name="Deng H."/>
            <person name="Wang Z.W."/>
            <person name="Zhu S.L."/>
            <person name="Zhao X."/>
            <person name="Deng C."/>
            <person name="Niu S.C."/>
            <person name="Huang J."/>
            <person name="Wang M."/>
            <person name="Liu G.H."/>
            <person name="Yang H.J."/>
            <person name="Xiao X.J."/>
            <person name="Hsiao Y.Y."/>
            <person name="Wu W.L."/>
            <person name="Chen Y.Y."/>
            <person name="Mitsuda N."/>
            <person name="Ohme-Takagi M."/>
            <person name="Luo Y.B."/>
            <person name="Van de Peer Y."/>
            <person name="Liu Z.J."/>
        </authorList>
    </citation>
    <scope>NUCLEOTIDE SEQUENCE [LARGE SCALE GENOMIC DNA]</scope>
    <source>
        <tissue evidence="1">The whole plant</tissue>
    </source>
</reference>